<comment type="subcellular location">
    <subcellularLocation>
        <location evidence="1">Cell membrane</location>
        <topology evidence="1">Multi-pass membrane protein</topology>
    </subcellularLocation>
</comment>
<evidence type="ECO:0000256" key="6">
    <source>
        <dbReference type="ARBA" id="ARBA00023136"/>
    </source>
</evidence>
<dbReference type="GO" id="GO:0005886">
    <property type="term" value="C:plasma membrane"/>
    <property type="evidence" value="ECO:0007669"/>
    <property type="project" value="UniProtKB-SubCell"/>
</dbReference>
<feature type="transmembrane region" description="Helical" evidence="7">
    <location>
        <begin position="78"/>
        <end position="97"/>
    </location>
</feature>
<dbReference type="PANTHER" id="PTHR23517">
    <property type="entry name" value="RESISTANCE PROTEIN MDTM, PUTATIVE-RELATED-RELATED"/>
    <property type="match status" value="1"/>
</dbReference>
<evidence type="ECO:0000256" key="3">
    <source>
        <dbReference type="ARBA" id="ARBA00022475"/>
    </source>
</evidence>
<dbReference type="GO" id="GO:0022857">
    <property type="term" value="F:transmembrane transporter activity"/>
    <property type="evidence" value="ECO:0007669"/>
    <property type="project" value="InterPro"/>
</dbReference>
<gene>
    <name evidence="9" type="ORF">UFOPK3516_00945</name>
</gene>
<feature type="transmembrane region" description="Helical" evidence="7">
    <location>
        <begin position="168"/>
        <end position="188"/>
    </location>
</feature>
<evidence type="ECO:0000259" key="8">
    <source>
        <dbReference type="PROSITE" id="PS50850"/>
    </source>
</evidence>
<dbReference type="Pfam" id="PF07690">
    <property type="entry name" value="MFS_1"/>
    <property type="match status" value="1"/>
</dbReference>
<feature type="transmembrane region" description="Helical" evidence="7">
    <location>
        <begin position="322"/>
        <end position="347"/>
    </location>
</feature>
<feature type="transmembrane region" description="Helical" evidence="7">
    <location>
        <begin position="137"/>
        <end position="162"/>
    </location>
</feature>
<name>A0A6J7FZN9_9ZZZZ</name>
<reference evidence="9" key="1">
    <citation type="submission" date="2020-05" db="EMBL/GenBank/DDBJ databases">
        <authorList>
            <person name="Chiriac C."/>
            <person name="Salcher M."/>
            <person name="Ghai R."/>
            <person name="Kavagutti S V."/>
        </authorList>
    </citation>
    <scope>NUCLEOTIDE SEQUENCE</scope>
</reference>
<dbReference type="AlphaFoldDB" id="A0A6J7FZN9"/>
<proteinExistence type="predicted"/>
<evidence type="ECO:0000256" key="7">
    <source>
        <dbReference type="SAM" id="Phobius"/>
    </source>
</evidence>
<feature type="transmembrane region" description="Helical" evidence="7">
    <location>
        <begin position="45"/>
        <end position="66"/>
    </location>
</feature>
<dbReference type="InterPro" id="IPR020846">
    <property type="entry name" value="MFS_dom"/>
</dbReference>
<dbReference type="SUPFAM" id="SSF103473">
    <property type="entry name" value="MFS general substrate transporter"/>
    <property type="match status" value="1"/>
</dbReference>
<keyword evidence="5 7" id="KW-1133">Transmembrane helix</keyword>
<organism evidence="9">
    <name type="scientific">freshwater metagenome</name>
    <dbReference type="NCBI Taxonomy" id="449393"/>
    <lineage>
        <taxon>unclassified sequences</taxon>
        <taxon>metagenomes</taxon>
        <taxon>ecological metagenomes</taxon>
    </lineage>
</organism>
<dbReference type="PROSITE" id="PS50850">
    <property type="entry name" value="MFS"/>
    <property type="match status" value="1"/>
</dbReference>
<dbReference type="PANTHER" id="PTHR23517:SF3">
    <property type="entry name" value="INTEGRAL MEMBRANE TRANSPORT PROTEIN"/>
    <property type="match status" value="1"/>
</dbReference>
<protein>
    <submittedName>
        <fullName evidence="9">Unannotated protein</fullName>
    </submittedName>
</protein>
<keyword evidence="2" id="KW-0813">Transport</keyword>
<dbReference type="Gene3D" id="1.20.1250.20">
    <property type="entry name" value="MFS general substrate transporter like domains"/>
    <property type="match status" value="1"/>
</dbReference>
<keyword evidence="4 7" id="KW-0812">Transmembrane</keyword>
<dbReference type="InterPro" id="IPR036259">
    <property type="entry name" value="MFS_trans_sf"/>
</dbReference>
<sequence length="417" mass="42940">MNNTGGSFSLRKSAIIIYLPSFLFASAEGAIIPVIPAMSNGMGSTLAVAGIVASMLTLGILVGDIPSGWLVSRLGERISMTLAAVVALIGVGISLVARDPLTLGAGIFVLGLSNAQFALARHALLTTVVPLAFRARALSLLGGMFRAGAVVGPLLSAGLIGLSGNPHSALWLTAVGLAGTVITVYFLPDPAATSDAPKLVTEPDGRVLTSGEDEVEKETRGLFRTIRTHGSVLARIGFASTITGAMRSSRNVLLPLWAVSIGLHDAQTALIIGLATALDFALFYSSGIIMDHWGRIWAAVPTLVVMSASVSVLACTHDLKDATTWFIVCAMVFAVGNSIGSGMMLTLGSDLAPPSNPAPFLGAFRFMLDAGNAGAPLLVSGLTALAGISLAAGGMGILGFIGAGMMLRYIPRYLPRR</sequence>
<feature type="transmembrane region" description="Helical" evidence="7">
    <location>
        <begin position="384"/>
        <end position="407"/>
    </location>
</feature>
<accession>A0A6J7FZN9</accession>
<feature type="transmembrane region" description="Helical" evidence="7">
    <location>
        <begin position="296"/>
        <end position="315"/>
    </location>
</feature>
<dbReference type="InterPro" id="IPR011701">
    <property type="entry name" value="MFS"/>
</dbReference>
<evidence type="ECO:0000256" key="4">
    <source>
        <dbReference type="ARBA" id="ARBA00022692"/>
    </source>
</evidence>
<evidence type="ECO:0000256" key="5">
    <source>
        <dbReference type="ARBA" id="ARBA00022989"/>
    </source>
</evidence>
<evidence type="ECO:0000256" key="1">
    <source>
        <dbReference type="ARBA" id="ARBA00004651"/>
    </source>
</evidence>
<dbReference type="EMBL" id="CAFBMB010000066">
    <property type="protein sequence ID" value="CAB4901147.1"/>
    <property type="molecule type" value="Genomic_DNA"/>
</dbReference>
<keyword evidence="3" id="KW-1003">Cell membrane</keyword>
<keyword evidence="6 7" id="KW-0472">Membrane</keyword>
<evidence type="ECO:0000313" key="9">
    <source>
        <dbReference type="EMBL" id="CAB4901147.1"/>
    </source>
</evidence>
<evidence type="ECO:0000256" key="2">
    <source>
        <dbReference type="ARBA" id="ARBA00022448"/>
    </source>
</evidence>
<feature type="transmembrane region" description="Helical" evidence="7">
    <location>
        <begin position="103"/>
        <end position="125"/>
    </location>
</feature>
<feature type="domain" description="Major facilitator superfamily (MFS) profile" evidence="8">
    <location>
        <begin position="13"/>
        <end position="414"/>
    </location>
</feature>
<dbReference type="InterPro" id="IPR050171">
    <property type="entry name" value="MFS_Transporters"/>
</dbReference>